<dbReference type="Gene3D" id="1.10.240.10">
    <property type="entry name" value="Tyrosyl-Transfer RNA Synthetase"/>
    <property type="match status" value="1"/>
</dbReference>
<dbReference type="STRING" id="61395.A0A1Y1WC44"/>
<dbReference type="EMBL" id="MCFD01000005">
    <property type="protein sequence ID" value="ORX70796.1"/>
    <property type="molecule type" value="Genomic_DNA"/>
</dbReference>
<keyword evidence="7 13" id="KW-0547">Nucleotide-binding</keyword>
<evidence type="ECO:0000313" key="14">
    <source>
        <dbReference type="EMBL" id="ORX70796.1"/>
    </source>
</evidence>
<gene>
    <name evidence="14" type="ORF">DL89DRAFT_266926</name>
</gene>
<keyword evidence="8 13" id="KW-0067">ATP-binding</keyword>
<evidence type="ECO:0000256" key="1">
    <source>
        <dbReference type="ARBA" id="ARBA00004496"/>
    </source>
</evidence>
<accession>A0A1Y1WC44</accession>
<evidence type="ECO:0000256" key="11">
    <source>
        <dbReference type="ARBA" id="ARBA00030268"/>
    </source>
</evidence>
<dbReference type="PANTHER" id="PTHR10055:SF1">
    <property type="entry name" value="TRYPTOPHAN--TRNA LIGASE, CYTOPLASMIC"/>
    <property type="match status" value="1"/>
</dbReference>
<sequence length="413" mass="47286">MAETQELTQATENMSLEQNITPWEVEGAVVDGVQQAIDYDKLVKQFGTRKIDDALLERFETATGQKPHLYLRRGIFFSHRELEKILERYEQGKPFYLYTGRGPSRGHMHIGHMMPFIFCKWLQDVFDCPLVVQLTDDEKFLFKNDLTLEQANEYAFNTVREIAAIGFKPEKTFIFSDIEYMGGAFYRNVLRISRMVTYSTAKASFGFKESDHIGKIHFPSIEAAPAFCSSFPDIFGERKDVPCLIPCGIDQDPYFRLTRDVSQRLKHKKPSLIHARFLPALQGSTSKMSSSNDVSAIFMSDTPAQIKKKINRYAFSGGRTSLDEHRMYGGNPDVDVPFQYLTYFLDDDKEIEDLAEGYRKGEITSGEMKARCIAVIQEFVGKFQEREAAITDADVKNFMDPVYPRPYTALAKK</sequence>
<dbReference type="GeneID" id="63803950"/>
<dbReference type="FunFam" id="3.40.50.620:FF:000033">
    <property type="entry name" value="tryptophan--tRNA ligase, cytoplasmic"/>
    <property type="match status" value="1"/>
</dbReference>
<dbReference type="InterPro" id="IPR002305">
    <property type="entry name" value="aa-tRNA-synth_Ic"/>
</dbReference>
<proteinExistence type="inferred from homology"/>
<evidence type="ECO:0000256" key="13">
    <source>
        <dbReference type="RuleBase" id="RU363036"/>
    </source>
</evidence>
<keyword evidence="6 13" id="KW-0436">Ligase</keyword>
<protein>
    <recommendedName>
        <fullName evidence="4">Tryptophan--tRNA ligase, cytoplasmic</fullName>
        <ecNumber evidence="3">6.1.1.2</ecNumber>
    </recommendedName>
    <alternativeName>
        <fullName evidence="11">Tryptophanyl-tRNA synthetase</fullName>
    </alternativeName>
</protein>
<dbReference type="CDD" id="cd00806">
    <property type="entry name" value="TrpRS_core"/>
    <property type="match status" value="1"/>
</dbReference>
<keyword evidence="10 13" id="KW-0030">Aminoacyl-tRNA synthetase</keyword>
<dbReference type="InterPro" id="IPR014729">
    <property type="entry name" value="Rossmann-like_a/b/a_fold"/>
</dbReference>
<reference evidence="14 15" key="1">
    <citation type="submission" date="2016-07" db="EMBL/GenBank/DDBJ databases">
        <title>Pervasive Adenine N6-methylation of Active Genes in Fungi.</title>
        <authorList>
            <consortium name="DOE Joint Genome Institute"/>
            <person name="Mondo S.J."/>
            <person name="Dannebaum R.O."/>
            <person name="Kuo R.C."/>
            <person name="Labutti K."/>
            <person name="Haridas S."/>
            <person name="Kuo A."/>
            <person name="Salamov A."/>
            <person name="Ahrendt S.R."/>
            <person name="Lipzen A."/>
            <person name="Sullivan W."/>
            <person name="Andreopoulos W.B."/>
            <person name="Clum A."/>
            <person name="Lindquist E."/>
            <person name="Daum C."/>
            <person name="Ramamoorthy G.K."/>
            <person name="Gryganskyi A."/>
            <person name="Culley D."/>
            <person name="Magnuson J.K."/>
            <person name="James T.Y."/>
            <person name="O'Malley M.A."/>
            <person name="Stajich J.E."/>
            <person name="Spatafora J.W."/>
            <person name="Visel A."/>
            <person name="Grigoriev I.V."/>
        </authorList>
    </citation>
    <scope>NUCLEOTIDE SEQUENCE [LARGE SCALE GENOMIC DNA]</scope>
    <source>
        <strain evidence="14 15">ATCC 12442</strain>
    </source>
</reference>
<dbReference type="PANTHER" id="PTHR10055">
    <property type="entry name" value="TRYPTOPHANYL-TRNA SYNTHETASE"/>
    <property type="match status" value="1"/>
</dbReference>
<evidence type="ECO:0000256" key="9">
    <source>
        <dbReference type="ARBA" id="ARBA00022917"/>
    </source>
</evidence>
<evidence type="ECO:0000256" key="12">
    <source>
        <dbReference type="ARBA" id="ARBA00049929"/>
    </source>
</evidence>
<keyword evidence="9 13" id="KW-0648">Protein biosynthesis</keyword>
<evidence type="ECO:0000256" key="5">
    <source>
        <dbReference type="ARBA" id="ARBA00022490"/>
    </source>
</evidence>
<dbReference type="SUPFAM" id="SSF52374">
    <property type="entry name" value="Nucleotidylyl transferase"/>
    <property type="match status" value="1"/>
</dbReference>
<comment type="similarity">
    <text evidence="2 13">Belongs to the class-I aminoacyl-tRNA synthetase family.</text>
</comment>
<evidence type="ECO:0000256" key="7">
    <source>
        <dbReference type="ARBA" id="ARBA00022741"/>
    </source>
</evidence>
<dbReference type="FunFam" id="1.10.240.10:FF:000007">
    <property type="entry name" value="Tryptophan--tRNA ligase"/>
    <property type="match status" value="1"/>
</dbReference>
<comment type="subcellular location">
    <subcellularLocation>
        <location evidence="1">Cytoplasm</location>
    </subcellularLocation>
</comment>
<organism evidence="14 15">
    <name type="scientific">Linderina pennispora</name>
    <dbReference type="NCBI Taxonomy" id="61395"/>
    <lineage>
        <taxon>Eukaryota</taxon>
        <taxon>Fungi</taxon>
        <taxon>Fungi incertae sedis</taxon>
        <taxon>Zoopagomycota</taxon>
        <taxon>Kickxellomycotina</taxon>
        <taxon>Kickxellomycetes</taxon>
        <taxon>Kickxellales</taxon>
        <taxon>Kickxellaceae</taxon>
        <taxon>Linderina</taxon>
    </lineage>
</organism>
<dbReference type="Pfam" id="PF00579">
    <property type="entry name" value="tRNA-synt_1b"/>
    <property type="match status" value="1"/>
</dbReference>
<dbReference type="OrthoDB" id="10261385at2759"/>
<dbReference type="GO" id="GO:0006436">
    <property type="term" value="P:tryptophanyl-tRNA aminoacylation"/>
    <property type="evidence" value="ECO:0007669"/>
    <property type="project" value="InterPro"/>
</dbReference>
<evidence type="ECO:0000256" key="3">
    <source>
        <dbReference type="ARBA" id="ARBA00013161"/>
    </source>
</evidence>
<comment type="catalytic activity">
    <reaction evidence="12">
        <text>tRNA(Trp) + L-tryptophan + ATP = L-tryptophyl-tRNA(Trp) + AMP + diphosphate + H(+)</text>
        <dbReference type="Rhea" id="RHEA:24080"/>
        <dbReference type="Rhea" id="RHEA-COMP:9671"/>
        <dbReference type="Rhea" id="RHEA-COMP:9705"/>
        <dbReference type="ChEBI" id="CHEBI:15378"/>
        <dbReference type="ChEBI" id="CHEBI:30616"/>
        <dbReference type="ChEBI" id="CHEBI:33019"/>
        <dbReference type="ChEBI" id="CHEBI:57912"/>
        <dbReference type="ChEBI" id="CHEBI:78442"/>
        <dbReference type="ChEBI" id="CHEBI:78535"/>
        <dbReference type="ChEBI" id="CHEBI:456215"/>
        <dbReference type="EC" id="6.1.1.2"/>
    </reaction>
</comment>
<keyword evidence="15" id="KW-1185">Reference proteome</keyword>
<dbReference type="AlphaFoldDB" id="A0A1Y1WC44"/>
<dbReference type="GO" id="GO:0005524">
    <property type="term" value="F:ATP binding"/>
    <property type="evidence" value="ECO:0007669"/>
    <property type="project" value="UniProtKB-KW"/>
</dbReference>
<dbReference type="PRINTS" id="PR01039">
    <property type="entry name" value="TRNASYNTHTRP"/>
</dbReference>
<evidence type="ECO:0000256" key="6">
    <source>
        <dbReference type="ARBA" id="ARBA00022598"/>
    </source>
</evidence>
<dbReference type="InterPro" id="IPR002306">
    <property type="entry name" value="Trp-tRNA-ligase"/>
</dbReference>
<evidence type="ECO:0000256" key="10">
    <source>
        <dbReference type="ARBA" id="ARBA00023146"/>
    </source>
</evidence>
<keyword evidence="5" id="KW-0963">Cytoplasm</keyword>
<evidence type="ECO:0000256" key="4">
    <source>
        <dbReference type="ARBA" id="ARBA00013782"/>
    </source>
</evidence>
<dbReference type="EC" id="6.1.1.2" evidence="3"/>
<dbReference type="Gene3D" id="3.40.50.620">
    <property type="entry name" value="HUPs"/>
    <property type="match status" value="1"/>
</dbReference>
<dbReference type="GO" id="GO:0004830">
    <property type="term" value="F:tryptophan-tRNA ligase activity"/>
    <property type="evidence" value="ECO:0007669"/>
    <property type="project" value="UniProtKB-EC"/>
</dbReference>
<dbReference type="GO" id="GO:0005737">
    <property type="term" value="C:cytoplasm"/>
    <property type="evidence" value="ECO:0007669"/>
    <property type="project" value="UniProtKB-SubCell"/>
</dbReference>
<comment type="caution">
    <text evidence="14">The sequence shown here is derived from an EMBL/GenBank/DDBJ whole genome shotgun (WGS) entry which is preliminary data.</text>
</comment>
<name>A0A1Y1WC44_9FUNG</name>
<evidence type="ECO:0000256" key="2">
    <source>
        <dbReference type="ARBA" id="ARBA00005594"/>
    </source>
</evidence>
<dbReference type="NCBIfam" id="TIGR00233">
    <property type="entry name" value="trpS"/>
    <property type="match status" value="1"/>
</dbReference>
<dbReference type="RefSeq" id="XP_040744375.1">
    <property type="nucleotide sequence ID" value="XM_040887302.1"/>
</dbReference>
<dbReference type="Proteomes" id="UP000193922">
    <property type="component" value="Unassembled WGS sequence"/>
</dbReference>
<evidence type="ECO:0000313" key="15">
    <source>
        <dbReference type="Proteomes" id="UP000193922"/>
    </source>
</evidence>
<evidence type="ECO:0000256" key="8">
    <source>
        <dbReference type="ARBA" id="ARBA00022840"/>
    </source>
</evidence>